<dbReference type="Proteomes" id="UP000256971">
    <property type="component" value="Chromosome"/>
</dbReference>
<dbReference type="Pfam" id="PF04985">
    <property type="entry name" value="Phage_tube"/>
    <property type="match status" value="1"/>
</dbReference>
<evidence type="ECO:0000313" key="2">
    <source>
        <dbReference type="Proteomes" id="UP000256971"/>
    </source>
</evidence>
<reference evidence="1 2" key="1">
    <citation type="submission" date="2018-08" db="EMBL/GenBank/DDBJ databases">
        <title>Complete genome sequence of type strain Thalassospira indica MCCC 1A01103T, isolated from isolated from deep seawater of the Indian Ocean.</title>
        <authorList>
            <person name="Liu Y."/>
        </authorList>
    </citation>
    <scope>NUCLEOTIDE SEQUENCE [LARGE SCALE GENOMIC DNA]</scope>
    <source>
        <strain evidence="1 2">PB8BT</strain>
    </source>
</reference>
<protein>
    <submittedName>
        <fullName evidence="1">Phage major tail tube protein</fullName>
    </submittedName>
</protein>
<keyword evidence="2" id="KW-1185">Reference proteome</keyword>
<dbReference type="NCBIfam" id="TIGR01611">
    <property type="entry name" value="tail_tube"/>
    <property type="match status" value="1"/>
</dbReference>
<dbReference type="RefSeq" id="WP_064787320.1">
    <property type="nucleotide sequence ID" value="NZ_CP031555.1"/>
</dbReference>
<proteinExistence type="predicted"/>
<gene>
    <name evidence="1" type="ORF">DY252_05660</name>
</gene>
<sequence length="171" mass="18244">MLPKHIKNWNAFVEGVGLAGLAEEVVTPVIERVTEAYRGAGMLGEVELDLGVEALKLEFTLAEFNTGILKQFGVPDASGIGVRLLAAAKADGADSNTDAIEMSVRGRFTKMDPGTLKSGDMAKMKCEMPLTYFKYTVNGDVIIEIDLINGIEKVGGVDRQAGIRQALGLTA</sequence>
<accession>A0ABN5NF23</accession>
<evidence type="ECO:0000313" key="1">
    <source>
        <dbReference type="EMBL" id="AXO13764.1"/>
    </source>
</evidence>
<organism evidence="1 2">
    <name type="scientific">Thalassospira indica</name>
    <dbReference type="NCBI Taxonomy" id="1891279"/>
    <lineage>
        <taxon>Bacteria</taxon>
        <taxon>Pseudomonadati</taxon>
        <taxon>Pseudomonadota</taxon>
        <taxon>Alphaproteobacteria</taxon>
        <taxon>Rhodospirillales</taxon>
        <taxon>Thalassospiraceae</taxon>
        <taxon>Thalassospira</taxon>
    </lineage>
</organism>
<dbReference type="InterPro" id="IPR006498">
    <property type="entry name" value="Tail_tube"/>
</dbReference>
<dbReference type="EMBL" id="CP031555">
    <property type="protein sequence ID" value="AXO13764.1"/>
    <property type="molecule type" value="Genomic_DNA"/>
</dbReference>
<name>A0ABN5NF23_9PROT</name>